<feature type="domain" description="VTT" evidence="7">
    <location>
        <begin position="33"/>
        <end position="153"/>
    </location>
</feature>
<organism evidence="8 9">
    <name type="scientific">Candidatus Ryanbacteria bacterium RIFCSPHIGHO2_01_FULL_48_27</name>
    <dbReference type="NCBI Taxonomy" id="1802115"/>
    <lineage>
        <taxon>Bacteria</taxon>
        <taxon>Candidatus Ryaniibacteriota</taxon>
    </lineage>
</organism>
<comment type="subcellular location">
    <subcellularLocation>
        <location evidence="1">Cell membrane</location>
        <topology evidence="1">Multi-pass membrane protein</topology>
    </subcellularLocation>
</comment>
<feature type="transmembrane region" description="Helical" evidence="6">
    <location>
        <begin position="103"/>
        <end position="120"/>
    </location>
</feature>
<reference evidence="8 9" key="1">
    <citation type="journal article" date="2016" name="Nat. Commun.">
        <title>Thousands of microbial genomes shed light on interconnected biogeochemical processes in an aquifer system.</title>
        <authorList>
            <person name="Anantharaman K."/>
            <person name="Brown C.T."/>
            <person name="Hug L.A."/>
            <person name="Sharon I."/>
            <person name="Castelle C.J."/>
            <person name="Probst A.J."/>
            <person name="Thomas B.C."/>
            <person name="Singh A."/>
            <person name="Wilkins M.J."/>
            <person name="Karaoz U."/>
            <person name="Brodie E.L."/>
            <person name="Williams K.H."/>
            <person name="Hubbard S.S."/>
            <person name="Banfield J.F."/>
        </authorList>
    </citation>
    <scope>NUCLEOTIDE SEQUENCE [LARGE SCALE GENOMIC DNA]</scope>
</reference>
<dbReference type="GO" id="GO:0005886">
    <property type="term" value="C:plasma membrane"/>
    <property type="evidence" value="ECO:0007669"/>
    <property type="project" value="UniProtKB-SubCell"/>
</dbReference>
<evidence type="ECO:0000256" key="4">
    <source>
        <dbReference type="ARBA" id="ARBA00022989"/>
    </source>
</evidence>
<evidence type="ECO:0000256" key="6">
    <source>
        <dbReference type="SAM" id="Phobius"/>
    </source>
</evidence>
<dbReference type="PANTHER" id="PTHR42709:SF6">
    <property type="entry name" value="UNDECAPRENYL PHOSPHATE TRANSPORTER A"/>
    <property type="match status" value="1"/>
</dbReference>
<proteinExistence type="predicted"/>
<dbReference type="Proteomes" id="UP000177785">
    <property type="component" value="Unassembled WGS sequence"/>
</dbReference>
<evidence type="ECO:0000259" key="7">
    <source>
        <dbReference type="Pfam" id="PF09335"/>
    </source>
</evidence>
<dbReference type="Pfam" id="PF09335">
    <property type="entry name" value="VTT_dom"/>
    <property type="match status" value="1"/>
</dbReference>
<evidence type="ECO:0000313" key="9">
    <source>
        <dbReference type="Proteomes" id="UP000177785"/>
    </source>
</evidence>
<name>A0A1G2G684_9BACT</name>
<keyword evidence="4 6" id="KW-1133">Transmembrane helix</keyword>
<feature type="transmembrane region" description="Helical" evidence="6">
    <location>
        <begin position="162"/>
        <end position="182"/>
    </location>
</feature>
<protein>
    <recommendedName>
        <fullName evidence="7">VTT domain-containing protein</fullName>
    </recommendedName>
</protein>
<dbReference type="STRING" id="1802115.A2756_02230"/>
<comment type="caution">
    <text evidence="8">The sequence shown here is derived from an EMBL/GenBank/DDBJ whole genome shotgun (WGS) entry which is preliminary data.</text>
</comment>
<evidence type="ECO:0000256" key="2">
    <source>
        <dbReference type="ARBA" id="ARBA00022475"/>
    </source>
</evidence>
<evidence type="ECO:0000256" key="3">
    <source>
        <dbReference type="ARBA" id="ARBA00022692"/>
    </source>
</evidence>
<sequence>MPDISVEQILLAFGYAGIFGAMIANGFFSFPSSQVLYIIAGYFISTGYFDWFWVLFVGAFGNTIGNVVLYEVVRKHGLSYITKYRMFPEREVRKVQVAFNRQGAWFLFVAKLLPAIKVFAPIPAGIARMHRGLYMGIIFISSYLWAFIFLAIGFYFGKSSDLFGKYAIVLTIVAFVVMAVFYRYMNSEAVIREVEDGL</sequence>
<keyword evidence="5 6" id="KW-0472">Membrane</keyword>
<dbReference type="EMBL" id="MHNL01000005">
    <property type="protein sequence ID" value="OGZ45703.1"/>
    <property type="molecule type" value="Genomic_DNA"/>
</dbReference>
<gene>
    <name evidence="8" type="ORF">A2756_02230</name>
</gene>
<accession>A0A1G2G684</accession>
<feature type="transmembrane region" description="Helical" evidence="6">
    <location>
        <begin position="132"/>
        <end position="156"/>
    </location>
</feature>
<dbReference type="PANTHER" id="PTHR42709">
    <property type="entry name" value="ALKALINE PHOSPHATASE LIKE PROTEIN"/>
    <property type="match status" value="1"/>
</dbReference>
<evidence type="ECO:0000313" key="8">
    <source>
        <dbReference type="EMBL" id="OGZ45703.1"/>
    </source>
</evidence>
<evidence type="ECO:0000256" key="5">
    <source>
        <dbReference type="ARBA" id="ARBA00023136"/>
    </source>
</evidence>
<evidence type="ECO:0000256" key="1">
    <source>
        <dbReference type="ARBA" id="ARBA00004651"/>
    </source>
</evidence>
<dbReference type="InterPro" id="IPR032816">
    <property type="entry name" value="VTT_dom"/>
</dbReference>
<dbReference type="AlphaFoldDB" id="A0A1G2G684"/>
<feature type="transmembrane region" description="Helical" evidence="6">
    <location>
        <begin position="6"/>
        <end position="28"/>
    </location>
</feature>
<dbReference type="InterPro" id="IPR051311">
    <property type="entry name" value="DedA_domain"/>
</dbReference>
<keyword evidence="3 6" id="KW-0812">Transmembrane</keyword>
<keyword evidence="2" id="KW-1003">Cell membrane</keyword>